<keyword evidence="2" id="KW-1185">Reference proteome</keyword>
<evidence type="ECO:0000313" key="1">
    <source>
        <dbReference type="EMBL" id="CAH4038053.1"/>
    </source>
</evidence>
<proteinExistence type="predicted"/>
<dbReference type="EMBL" id="CALOZG010000085">
    <property type="protein sequence ID" value="CAH4038053.1"/>
    <property type="molecule type" value="Genomic_DNA"/>
</dbReference>
<protein>
    <submittedName>
        <fullName evidence="1">Uncharacterized protein</fullName>
    </submittedName>
</protein>
<organism evidence="1 2">
    <name type="scientific">Pieris brassicae</name>
    <name type="common">White butterfly</name>
    <name type="synonym">Large white butterfly</name>
    <dbReference type="NCBI Taxonomy" id="7116"/>
    <lineage>
        <taxon>Eukaryota</taxon>
        <taxon>Metazoa</taxon>
        <taxon>Ecdysozoa</taxon>
        <taxon>Arthropoda</taxon>
        <taxon>Hexapoda</taxon>
        <taxon>Insecta</taxon>
        <taxon>Pterygota</taxon>
        <taxon>Neoptera</taxon>
        <taxon>Endopterygota</taxon>
        <taxon>Lepidoptera</taxon>
        <taxon>Glossata</taxon>
        <taxon>Ditrysia</taxon>
        <taxon>Papilionoidea</taxon>
        <taxon>Pieridae</taxon>
        <taxon>Pierinae</taxon>
        <taxon>Pieris</taxon>
    </lineage>
</organism>
<gene>
    <name evidence="1" type="ORF">PIBRA_LOCUS13655</name>
</gene>
<name>A0A9P0U020_PIEBR</name>
<dbReference type="Proteomes" id="UP001152562">
    <property type="component" value="Unassembled WGS sequence"/>
</dbReference>
<sequence>MRVEPSTEVDMLFVEPKRCYCYALPISTARVLIVGVISKMGDCSSESSISEVAKTRKRIFYKAPLYVDDLGQMNLSCPRVHLRDACAFAPMKFPNHECLVPCRDYGVHDQYRRVVSGADEC</sequence>
<comment type="caution">
    <text evidence="1">The sequence shown here is derived from an EMBL/GenBank/DDBJ whole genome shotgun (WGS) entry which is preliminary data.</text>
</comment>
<reference evidence="1" key="1">
    <citation type="submission" date="2022-05" db="EMBL/GenBank/DDBJ databases">
        <authorList>
            <person name="Okamura Y."/>
        </authorList>
    </citation>
    <scope>NUCLEOTIDE SEQUENCE</scope>
</reference>
<dbReference type="AlphaFoldDB" id="A0A9P0U020"/>
<evidence type="ECO:0000313" key="2">
    <source>
        <dbReference type="Proteomes" id="UP001152562"/>
    </source>
</evidence>
<accession>A0A9P0U020</accession>